<feature type="compositionally biased region" description="Basic and acidic residues" evidence="11">
    <location>
        <begin position="334"/>
        <end position="343"/>
    </location>
</feature>
<accession>A0ABQ6NSJ2</accession>
<keyword evidence="4 10" id="KW-0699">rRNA-binding</keyword>
<dbReference type="SUPFAM" id="SSF52540">
    <property type="entry name" value="P-loop containing nucleoside triphosphate hydrolases"/>
    <property type="match status" value="1"/>
</dbReference>
<feature type="domain" description="CP-type G" evidence="13">
    <location>
        <begin position="112"/>
        <end position="271"/>
    </location>
</feature>
<dbReference type="HAMAP" id="MF_01820">
    <property type="entry name" value="GTPase_RsgA"/>
    <property type="match status" value="1"/>
</dbReference>
<dbReference type="Gene3D" id="3.40.50.300">
    <property type="entry name" value="P-loop containing nucleotide triphosphate hydrolases"/>
    <property type="match status" value="1"/>
</dbReference>
<evidence type="ECO:0000256" key="9">
    <source>
        <dbReference type="ARBA" id="ARBA00023134"/>
    </source>
</evidence>
<name>A0ABQ6NSJ2_9BACL</name>
<comment type="cofactor">
    <cofactor evidence="10">
        <name>Zn(2+)</name>
        <dbReference type="ChEBI" id="CHEBI:29105"/>
    </cofactor>
    <text evidence="10">Binds 1 zinc ion per subunit.</text>
</comment>
<feature type="domain" description="EngC GTPase" evidence="12">
    <location>
        <begin position="122"/>
        <end position="269"/>
    </location>
</feature>
<dbReference type="InterPro" id="IPR030378">
    <property type="entry name" value="G_CP_dom"/>
</dbReference>
<keyword evidence="1 10" id="KW-0963">Cytoplasm</keyword>
<evidence type="ECO:0000256" key="4">
    <source>
        <dbReference type="ARBA" id="ARBA00022730"/>
    </source>
</evidence>
<feature type="region of interest" description="Disordered" evidence="11">
    <location>
        <begin position="334"/>
        <end position="370"/>
    </location>
</feature>
<comment type="subcellular location">
    <subcellularLocation>
        <location evidence="10">Cytoplasm</location>
    </subcellularLocation>
</comment>
<feature type="binding site" evidence="10">
    <location>
        <position position="307"/>
    </location>
    <ligand>
        <name>Zn(2+)</name>
        <dbReference type="ChEBI" id="CHEBI:29105"/>
    </ligand>
</feature>
<evidence type="ECO:0000256" key="10">
    <source>
        <dbReference type="HAMAP-Rule" id="MF_01820"/>
    </source>
</evidence>
<evidence type="ECO:0000256" key="1">
    <source>
        <dbReference type="ARBA" id="ARBA00022490"/>
    </source>
</evidence>
<feature type="compositionally biased region" description="Basic and acidic residues" evidence="11">
    <location>
        <begin position="361"/>
        <end position="370"/>
    </location>
</feature>
<dbReference type="Gene3D" id="1.10.40.50">
    <property type="entry name" value="Probable gtpase engc, domain 3"/>
    <property type="match status" value="1"/>
</dbReference>
<sequence>MNNTDTLHHHQQHLAYGWNTDWNHKMEQMPKSTRELEPARVIAQHSHSYQIMTPDGEHTATVTGKYEFNAALKSDFPAVGDWVMAEKLPGETRSVIHRLLPRQSAMIRKAAGSTVDDQVVGANMDYLFITNALNQDFNVRKMERYLIAAWESGASPVILLTKADLCGDPEAFAAQMESAAPGVPVHLISALQNQGKEQLLPYLQPGKTIAVTGSSGVGKSTLLNWLADDNMMETQGIRENDARGRHTTTHRELFLLTNGTLVMDTPGMRELQLWDAQDGLEQAFSDIEALAAGCRYRDCRHESDPGCAVLQAIQDGTLEAKRLHNYRKTAKELSHLARKENSLAKKAKKAAGSSSRRSERRTKAGDWDYD</sequence>
<keyword evidence="15" id="KW-1185">Reference proteome</keyword>
<evidence type="ECO:0000256" key="5">
    <source>
        <dbReference type="ARBA" id="ARBA00022741"/>
    </source>
</evidence>
<proteinExistence type="inferred from homology"/>
<feature type="binding site" evidence="10">
    <location>
        <position position="299"/>
    </location>
    <ligand>
        <name>Zn(2+)</name>
        <dbReference type="ChEBI" id="CHEBI:29105"/>
    </ligand>
</feature>
<keyword evidence="3 10" id="KW-0479">Metal-binding</keyword>
<dbReference type="Pfam" id="PF03193">
    <property type="entry name" value="RsgA_GTPase"/>
    <property type="match status" value="1"/>
</dbReference>
<organism evidence="14 15">
    <name type="scientific">Paenibacillus glycanilyticus</name>
    <dbReference type="NCBI Taxonomy" id="126569"/>
    <lineage>
        <taxon>Bacteria</taxon>
        <taxon>Bacillati</taxon>
        <taxon>Bacillota</taxon>
        <taxon>Bacilli</taxon>
        <taxon>Bacillales</taxon>
        <taxon>Paenibacillaceae</taxon>
        <taxon>Paenibacillus</taxon>
    </lineage>
</organism>
<keyword evidence="9 10" id="KW-0342">GTP-binding</keyword>
<comment type="function">
    <text evidence="10">One of several proteins that assist in the late maturation steps of the functional core of the 30S ribosomal subunit. Helps release RbfA from mature subunits. May play a role in the assembly of ribosomal proteins into the subunit. Circularly permuted GTPase that catalyzes slow GTP hydrolysis, GTPase activity is stimulated by the 30S ribosomal subunit.</text>
</comment>
<evidence type="ECO:0000256" key="2">
    <source>
        <dbReference type="ARBA" id="ARBA00022517"/>
    </source>
</evidence>
<dbReference type="Proteomes" id="UP001285921">
    <property type="component" value="Unassembled WGS sequence"/>
</dbReference>
<reference evidence="14 15" key="1">
    <citation type="submission" date="2023-05" db="EMBL/GenBank/DDBJ databases">
        <title>Draft genome of Paenibacillus sp. CCS26.</title>
        <authorList>
            <person name="Akita H."/>
            <person name="Shinto Y."/>
            <person name="Kimura Z."/>
        </authorList>
    </citation>
    <scope>NUCLEOTIDE SEQUENCE [LARGE SCALE GENOMIC DNA]</scope>
    <source>
        <strain evidence="14 15">CCS26</strain>
    </source>
</reference>
<dbReference type="PROSITE" id="PS50936">
    <property type="entry name" value="ENGC_GTPASE"/>
    <property type="match status" value="1"/>
</dbReference>
<comment type="caution">
    <text evidence="14">The sequence shown here is derived from an EMBL/GenBank/DDBJ whole genome shotgun (WGS) entry which is preliminary data.</text>
</comment>
<evidence type="ECO:0000256" key="11">
    <source>
        <dbReference type="SAM" id="MobiDB-lite"/>
    </source>
</evidence>
<dbReference type="InterPro" id="IPR027417">
    <property type="entry name" value="P-loop_NTPase"/>
</dbReference>
<protein>
    <recommendedName>
        <fullName evidence="10">Small ribosomal subunit biogenesis GTPase RsgA</fullName>
        <ecNumber evidence="10">3.6.1.-</ecNumber>
    </recommendedName>
</protein>
<evidence type="ECO:0000256" key="8">
    <source>
        <dbReference type="ARBA" id="ARBA00022884"/>
    </source>
</evidence>
<feature type="binding site" evidence="10">
    <location>
        <begin position="213"/>
        <end position="221"/>
    </location>
    <ligand>
        <name>GTP</name>
        <dbReference type="ChEBI" id="CHEBI:37565"/>
    </ligand>
</feature>
<evidence type="ECO:0000313" key="14">
    <source>
        <dbReference type="EMBL" id="GMK46949.1"/>
    </source>
</evidence>
<dbReference type="InterPro" id="IPR004881">
    <property type="entry name" value="Ribosome_biogen_GTPase_RsgA"/>
</dbReference>
<feature type="binding site" evidence="10">
    <location>
        <position position="301"/>
    </location>
    <ligand>
        <name>Zn(2+)</name>
        <dbReference type="ChEBI" id="CHEBI:29105"/>
    </ligand>
</feature>
<keyword evidence="5 10" id="KW-0547">Nucleotide-binding</keyword>
<keyword evidence="7 10" id="KW-0862">Zinc</keyword>
<evidence type="ECO:0000256" key="6">
    <source>
        <dbReference type="ARBA" id="ARBA00022801"/>
    </source>
</evidence>
<feature type="binding site" evidence="10">
    <location>
        <position position="294"/>
    </location>
    <ligand>
        <name>Zn(2+)</name>
        <dbReference type="ChEBI" id="CHEBI:29105"/>
    </ligand>
</feature>
<evidence type="ECO:0000313" key="15">
    <source>
        <dbReference type="Proteomes" id="UP001285921"/>
    </source>
</evidence>
<dbReference type="InterPro" id="IPR010914">
    <property type="entry name" value="RsgA_GTPase_dom"/>
</dbReference>
<keyword evidence="8 10" id="KW-0694">RNA-binding</keyword>
<feature type="binding site" evidence="10">
    <location>
        <begin position="161"/>
        <end position="164"/>
    </location>
    <ligand>
        <name>GTP</name>
        <dbReference type="ChEBI" id="CHEBI:37565"/>
    </ligand>
</feature>
<evidence type="ECO:0000256" key="3">
    <source>
        <dbReference type="ARBA" id="ARBA00022723"/>
    </source>
</evidence>
<evidence type="ECO:0000259" key="13">
    <source>
        <dbReference type="PROSITE" id="PS51721"/>
    </source>
</evidence>
<dbReference type="RefSeq" id="WP_317981065.1">
    <property type="nucleotide sequence ID" value="NZ_BTCL01000016.1"/>
</dbReference>
<dbReference type="PANTHER" id="PTHR32120:SF10">
    <property type="entry name" value="SMALL RIBOSOMAL SUBUNIT BIOGENESIS GTPASE RSGA"/>
    <property type="match status" value="1"/>
</dbReference>
<comment type="subunit">
    <text evidence="10">Monomer. Associates with 30S ribosomal subunit, binds 16S rRNA.</text>
</comment>
<keyword evidence="6 10" id="KW-0378">Hydrolase</keyword>
<comment type="similarity">
    <text evidence="10">Belongs to the TRAFAC class YlqF/YawG GTPase family. RsgA subfamily.</text>
</comment>
<dbReference type="EC" id="3.6.1.-" evidence="10"/>
<evidence type="ECO:0000259" key="12">
    <source>
        <dbReference type="PROSITE" id="PS50936"/>
    </source>
</evidence>
<keyword evidence="2 10" id="KW-0690">Ribosome biogenesis</keyword>
<dbReference type="PROSITE" id="PS51721">
    <property type="entry name" value="G_CP"/>
    <property type="match status" value="1"/>
</dbReference>
<dbReference type="PANTHER" id="PTHR32120">
    <property type="entry name" value="SMALL RIBOSOMAL SUBUNIT BIOGENESIS GTPASE RSGA"/>
    <property type="match status" value="1"/>
</dbReference>
<dbReference type="NCBIfam" id="TIGR00157">
    <property type="entry name" value="ribosome small subunit-dependent GTPase A"/>
    <property type="match status" value="1"/>
</dbReference>
<dbReference type="EMBL" id="BTCL01000016">
    <property type="protein sequence ID" value="GMK46949.1"/>
    <property type="molecule type" value="Genomic_DNA"/>
</dbReference>
<gene>
    <name evidence="14" type="primary">yloQ</name>
    <name evidence="10" type="synonym">rsgA</name>
    <name evidence="14" type="ORF">PghCCS26_40780</name>
</gene>
<evidence type="ECO:0000256" key="7">
    <source>
        <dbReference type="ARBA" id="ARBA00022833"/>
    </source>
</evidence>
<dbReference type="CDD" id="cd01854">
    <property type="entry name" value="YjeQ_EngC"/>
    <property type="match status" value="1"/>
</dbReference>